<dbReference type="PANTHER" id="PTHR11010:SF107">
    <property type="entry name" value="DIPEPTIDYL PEPTIDASE 2"/>
    <property type="match status" value="1"/>
</dbReference>
<keyword evidence="5" id="KW-0325">Glycoprotein</keyword>
<reference evidence="8" key="1">
    <citation type="submission" date="2025-08" db="UniProtKB">
        <authorList>
            <consortium name="RefSeq"/>
        </authorList>
    </citation>
    <scope>IDENTIFICATION</scope>
    <source>
        <tissue evidence="8">Blood</tissue>
    </source>
</reference>
<keyword evidence="2" id="KW-0645">Protease</keyword>
<evidence type="ECO:0000256" key="1">
    <source>
        <dbReference type="ARBA" id="ARBA00011079"/>
    </source>
</evidence>
<proteinExistence type="inferred from homology"/>
<dbReference type="Pfam" id="PF05577">
    <property type="entry name" value="Peptidase_S28"/>
    <property type="match status" value="1"/>
</dbReference>
<evidence type="ECO:0000313" key="7">
    <source>
        <dbReference type="Proteomes" id="UP001652622"/>
    </source>
</evidence>
<protein>
    <submittedName>
        <fullName evidence="8">Dipeptidyl peptidase 2</fullName>
    </submittedName>
</protein>
<comment type="similarity">
    <text evidence="1">Belongs to the peptidase S28 family.</text>
</comment>
<sequence length="530" mass="58086">MATGAATASRWGGVPRDPLARDRPSLPARDRRSGGCMEAISAGAPRPSLPLPLPLLFLPLLLLLLPGLGAAAPRSPPPFQERFFLQPLDHFDFQKCRNRTFPQRYLITDKFWKQGVGPIFFYTGNEGNIWDFALNTGFLLELAEQQRALVVFAEHRYYGKSLPFGAASLQGPNIGLLSVEQALADYAVLIAWLKEQHRAQSVPVIAFGGSYGGMLSAYMRLKYPNLVAGALAASAPVLSTAGIGDPGQFFKDVTADFQNYSPECAKAVREAFRQIKDLSLVGAYGRIGREMAVCHQLSTQEDVKQLFEFARNAFTMMAMLDYPYATDFMGHFPANPVKVGCELMLASKDPIRGLAALSGVFYNSTGTEKCFDIYQLYHKCSDPTGCGLGPNAEAWDYQACTEINLTFSSNNVTDMFPELPFTEAAREGYCFHKWGVWPRPSWLRTSFWGSDLAAASNIIFSNGDLDPWASGGVRKNLSSSLIAITIKGGAHHLDLRSSNPADPASAREARLQEARIIQGWVEAATVKATK</sequence>
<dbReference type="SUPFAM" id="SSF53474">
    <property type="entry name" value="alpha/beta-Hydrolases"/>
    <property type="match status" value="1"/>
</dbReference>
<name>A0ABM3YUR6_PANGU</name>
<feature type="compositionally biased region" description="Basic and acidic residues" evidence="6">
    <location>
        <begin position="18"/>
        <end position="33"/>
    </location>
</feature>
<evidence type="ECO:0000256" key="4">
    <source>
        <dbReference type="ARBA" id="ARBA00022801"/>
    </source>
</evidence>
<feature type="region of interest" description="Disordered" evidence="6">
    <location>
        <begin position="1"/>
        <end position="33"/>
    </location>
</feature>
<keyword evidence="4" id="KW-0378">Hydrolase</keyword>
<evidence type="ECO:0000313" key="8">
    <source>
        <dbReference type="RefSeq" id="XP_060539867.1"/>
    </source>
</evidence>
<organism evidence="7 8">
    <name type="scientific">Pantherophis guttatus</name>
    <name type="common">Corn snake</name>
    <name type="synonym">Elaphe guttata</name>
    <dbReference type="NCBI Taxonomy" id="94885"/>
    <lineage>
        <taxon>Eukaryota</taxon>
        <taxon>Metazoa</taxon>
        <taxon>Chordata</taxon>
        <taxon>Craniata</taxon>
        <taxon>Vertebrata</taxon>
        <taxon>Euteleostomi</taxon>
        <taxon>Lepidosauria</taxon>
        <taxon>Squamata</taxon>
        <taxon>Bifurcata</taxon>
        <taxon>Unidentata</taxon>
        <taxon>Episquamata</taxon>
        <taxon>Toxicofera</taxon>
        <taxon>Serpentes</taxon>
        <taxon>Colubroidea</taxon>
        <taxon>Colubridae</taxon>
        <taxon>Colubrinae</taxon>
        <taxon>Pantherophis</taxon>
    </lineage>
</organism>
<dbReference type="Gene3D" id="3.40.50.1820">
    <property type="entry name" value="alpha/beta hydrolase"/>
    <property type="match status" value="1"/>
</dbReference>
<keyword evidence="7" id="KW-1185">Reference proteome</keyword>
<dbReference type="RefSeq" id="XP_060539867.1">
    <property type="nucleotide sequence ID" value="XM_060683884.1"/>
</dbReference>
<dbReference type="InterPro" id="IPR042269">
    <property type="entry name" value="Ser_carbopepase_S28_SKS"/>
</dbReference>
<evidence type="ECO:0000256" key="3">
    <source>
        <dbReference type="ARBA" id="ARBA00022729"/>
    </source>
</evidence>
<accession>A0ABM3YUR6</accession>
<evidence type="ECO:0000256" key="5">
    <source>
        <dbReference type="ARBA" id="ARBA00023180"/>
    </source>
</evidence>
<dbReference type="Proteomes" id="UP001652622">
    <property type="component" value="Unplaced"/>
</dbReference>
<gene>
    <name evidence="8" type="primary">DPP7</name>
</gene>
<dbReference type="InterPro" id="IPR008758">
    <property type="entry name" value="Peptidase_S28"/>
</dbReference>
<evidence type="ECO:0000256" key="2">
    <source>
        <dbReference type="ARBA" id="ARBA00022670"/>
    </source>
</evidence>
<dbReference type="PANTHER" id="PTHR11010">
    <property type="entry name" value="PROTEASE S28 PRO-X CARBOXYPEPTIDASE-RELATED"/>
    <property type="match status" value="1"/>
</dbReference>
<evidence type="ECO:0000256" key="6">
    <source>
        <dbReference type="SAM" id="MobiDB-lite"/>
    </source>
</evidence>
<dbReference type="InterPro" id="IPR029058">
    <property type="entry name" value="AB_hydrolase_fold"/>
</dbReference>
<dbReference type="GeneID" id="117676553"/>
<dbReference type="Gene3D" id="1.20.120.980">
    <property type="entry name" value="Serine carboxypeptidase S28, SKS domain"/>
    <property type="match status" value="1"/>
</dbReference>
<keyword evidence="3" id="KW-0732">Signal</keyword>